<evidence type="ECO:0000313" key="2">
    <source>
        <dbReference type="EMBL" id="UNZ06253.1"/>
    </source>
</evidence>
<accession>A0ABY3Z813</accession>
<dbReference type="InterPro" id="IPR036390">
    <property type="entry name" value="WH_DNA-bd_sf"/>
</dbReference>
<evidence type="ECO:0000313" key="3">
    <source>
        <dbReference type="Proteomes" id="UP000829494"/>
    </source>
</evidence>
<dbReference type="Pfam" id="PF13730">
    <property type="entry name" value="HTH_36"/>
    <property type="match status" value="1"/>
</dbReference>
<dbReference type="InterPro" id="IPR036388">
    <property type="entry name" value="WH-like_DNA-bd_sf"/>
</dbReference>
<protein>
    <recommendedName>
        <fullName evidence="4">Helix-turn-helix domain-containing protein</fullName>
    </recommendedName>
</protein>
<gene>
    <name evidence="2" type="ORF">SRIMR7_29305</name>
</gene>
<keyword evidence="3" id="KW-1185">Reference proteome</keyword>
<name>A0ABY3Z813_STRRM</name>
<reference evidence="2 3" key="1">
    <citation type="submission" date="2022-03" db="EMBL/GenBank/DDBJ databases">
        <title>Complete genome of Streptomyces rimosus ssp. rimosus R7 (=ATCC 10970).</title>
        <authorList>
            <person name="Beganovic S."/>
            <person name="Ruckert C."/>
            <person name="Busche T."/>
            <person name="Kalinowski J."/>
            <person name="Wittmann C."/>
        </authorList>
    </citation>
    <scope>NUCLEOTIDE SEQUENCE [LARGE SCALE GENOMIC DNA]</scope>
    <source>
        <strain evidence="2 3">R7</strain>
    </source>
</reference>
<evidence type="ECO:0000256" key="1">
    <source>
        <dbReference type="SAM" id="MobiDB-lite"/>
    </source>
</evidence>
<organism evidence="2 3">
    <name type="scientific">Streptomyces rimosus subsp. rimosus</name>
    <dbReference type="NCBI Taxonomy" id="132474"/>
    <lineage>
        <taxon>Bacteria</taxon>
        <taxon>Bacillati</taxon>
        <taxon>Actinomycetota</taxon>
        <taxon>Actinomycetes</taxon>
        <taxon>Kitasatosporales</taxon>
        <taxon>Streptomycetaceae</taxon>
        <taxon>Streptomyces</taxon>
    </lineage>
</organism>
<proteinExistence type="predicted"/>
<dbReference type="EMBL" id="CP094298">
    <property type="protein sequence ID" value="UNZ06253.1"/>
    <property type="molecule type" value="Genomic_DNA"/>
</dbReference>
<evidence type="ECO:0008006" key="4">
    <source>
        <dbReference type="Google" id="ProtNLM"/>
    </source>
</evidence>
<feature type="region of interest" description="Disordered" evidence="1">
    <location>
        <begin position="135"/>
        <end position="160"/>
    </location>
</feature>
<dbReference type="SUPFAM" id="SSF46785">
    <property type="entry name" value="Winged helix' DNA-binding domain"/>
    <property type="match status" value="1"/>
</dbReference>
<sequence length="327" mass="35906">MTLHPCLGRNAQPHLQKEDAVSTEAVTWAMDDAPMLRTKSGKPDTTARHVLQALAEHANKNGRNAHPSLIRLQYRTGYDRRTVQRALRRLQDAGLIVDDGRVQDRTRWKLALHVTRPASDWEDLERAEEEDREATAARVRKHRSKKSAVTDAEAVTETDADDVTEAGVTDSASVRNALEVRYVTHSASVCNALSAALTTNQPSEEPPATPMAGVGAQGAGPLPGAYNAPIDDAAFTVTDSMRRWAHATYPGLDIEHSTAQFVSHYRSTGARRHSWPDAWQKWIRDDARRVAQRHTTGNVIPLPTGQALTGTDARVAGWLALPTEDPS</sequence>
<dbReference type="Gene3D" id="1.10.10.10">
    <property type="entry name" value="Winged helix-like DNA-binding domain superfamily/Winged helix DNA-binding domain"/>
    <property type="match status" value="1"/>
</dbReference>
<dbReference type="Proteomes" id="UP000829494">
    <property type="component" value="Chromosome"/>
</dbReference>